<dbReference type="PANTHER" id="PTHR33221:SF4">
    <property type="entry name" value="HTH-TYPE TRANSCRIPTIONAL REPRESSOR NSRR"/>
    <property type="match status" value="1"/>
</dbReference>
<organism evidence="2 3">
    <name type="scientific">Nitrosomonas europaea (strain ATCC 19718 / CIP 103999 / KCTC 2705 / NBRC 14298)</name>
    <dbReference type="NCBI Taxonomy" id="228410"/>
    <lineage>
        <taxon>Bacteria</taxon>
        <taxon>Pseudomonadati</taxon>
        <taxon>Pseudomonadota</taxon>
        <taxon>Betaproteobacteria</taxon>
        <taxon>Nitrosomonadales</taxon>
        <taxon>Nitrosomonadaceae</taxon>
        <taxon>Nitrosomonas</taxon>
    </lineage>
</organism>
<protein>
    <submittedName>
        <fullName evidence="2">Uncharacterized protein family UPF0074</fullName>
    </submittedName>
</protein>
<reference evidence="2 3" key="1">
    <citation type="journal article" date="2003" name="J. Bacteriol.">
        <title>Complete genome sequence of the ammonia-oxidizing bacterium and obligate chemolithoautotroph Nitrosomonas europaea.</title>
        <authorList>
            <person name="Chain P."/>
            <person name="Lamerdin J."/>
            <person name="Larimer F."/>
            <person name="Regala W."/>
            <person name="Land M."/>
            <person name="Hauser L."/>
            <person name="Hooper A."/>
            <person name="Klotz M."/>
            <person name="Norton J."/>
            <person name="Sayavedra-Soto L."/>
            <person name="Arciero D."/>
            <person name="Hommes N."/>
            <person name="Whittaker M."/>
            <person name="Arp D."/>
        </authorList>
    </citation>
    <scope>NUCLEOTIDE SEQUENCE [LARGE SCALE GENOMIC DNA]</scope>
    <source>
        <strain evidence="3">ATCC 19718 / CIP 103999 / KCTC 2705 / NBRC 14298</strain>
    </source>
</reference>
<dbReference type="PROSITE" id="PS51197">
    <property type="entry name" value="HTH_RRF2_2"/>
    <property type="match status" value="1"/>
</dbReference>
<keyword evidence="3" id="KW-1185">Reference proteome</keyword>
<dbReference type="PROSITE" id="PS01332">
    <property type="entry name" value="HTH_RRF2_1"/>
    <property type="match status" value="1"/>
</dbReference>
<dbReference type="GO" id="GO:0005829">
    <property type="term" value="C:cytosol"/>
    <property type="evidence" value="ECO:0007669"/>
    <property type="project" value="TreeGrafter"/>
</dbReference>
<dbReference type="STRING" id="228410.NE0928"/>
<dbReference type="InterPro" id="IPR036388">
    <property type="entry name" value="WH-like_DNA-bd_sf"/>
</dbReference>
<dbReference type="OrthoDB" id="9795923at2"/>
<dbReference type="PANTHER" id="PTHR33221">
    <property type="entry name" value="WINGED HELIX-TURN-HELIX TRANSCRIPTIONAL REGULATOR, RRF2 FAMILY"/>
    <property type="match status" value="1"/>
</dbReference>
<evidence type="ECO:0000313" key="2">
    <source>
        <dbReference type="EMBL" id="CAD84839.1"/>
    </source>
</evidence>
<dbReference type="InterPro" id="IPR036390">
    <property type="entry name" value="WH_DNA-bd_sf"/>
</dbReference>
<dbReference type="GeneID" id="87104121"/>
<keyword evidence="1" id="KW-0238">DNA-binding</keyword>
<dbReference type="AlphaFoldDB" id="Q82VX2"/>
<dbReference type="PhylomeDB" id="Q82VX2"/>
<sequence>MRLTNYSDYALRILTYLGLKREELSTITEIADCYGISRNHVVKIVHHLGQLGYVDTLRGKNGGIRLAHAPEKINIGEVIRHTETSMDIVECFSNQNSCIIGCSCVLRTAISEALSAFMAVLDDYTLADLIAPRRQLSRKLHVMQISDSLSD</sequence>
<evidence type="ECO:0000256" key="1">
    <source>
        <dbReference type="ARBA" id="ARBA00023125"/>
    </source>
</evidence>
<dbReference type="HOGENOM" id="CLU_107144_2_1_4"/>
<evidence type="ECO:0000313" key="3">
    <source>
        <dbReference type="Proteomes" id="UP000001416"/>
    </source>
</evidence>
<name>Q82VX2_NITEU</name>
<gene>
    <name evidence="2" type="primary">yhdE</name>
    <name evidence="2" type="ordered locus">NE0928</name>
</gene>
<dbReference type="InterPro" id="IPR000944">
    <property type="entry name" value="Tscrpt_reg_Rrf2"/>
</dbReference>
<dbReference type="eggNOG" id="COG1959">
    <property type="taxonomic scope" value="Bacteria"/>
</dbReference>
<dbReference type="GO" id="GO:0003700">
    <property type="term" value="F:DNA-binding transcription factor activity"/>
    <property type="evidence" value="ECO:0007669"/>
    <property type="project" value="TreeGrafter"/>
</dbReference>
<dbReference type="GO" id="GO:0003677">
    <property type="term" value="F:DNA binding"/>
    <property type="evidence" value="ECO:0007669"/>
    <property type="project" value="UniProtKB-KW"/>
</dbReference>
<dbReference type="NCBIfam" id="TIGR00738">
    <property type="entry name" value="rrf2_super"/>
    <property type="match status" value="1"/>
</dbReference>
<dbReference type="Pfam" id="PF02082">
    <property type="entry name" value="Rrf2"/>
    <property type="match status" value="1"/>
</dbReference>
<dbReference type="RefSeq" id="WP_011111539.1">
    <property type="nucleotide sequence ID" value="NC_004757.1"/>
</dbReference>
<dbReference type="InterPro" id="IPR030489">
    <property type="entry name" value="TR_Rrf2-type_CS"/>
</dbReference>
<accession>Q82VX2</accession>
<dbReference type="Gene3D" id="1.10.10.10">
    <property type="entry name" value="Winged helix-like DNA-binding domain superfamily/Winged helix DNA-binding domain"/>
    <property type="match status" value="1"/>
</dbReference>
<dbReference type="Proteomes" id="UP000001416">
    <property type="component" value="Chromosome"/>
</dbReference>
<dbReference type="SUPFAM" id="SSF46785">
    <property type="entry name" value="Winged helix' DNA-binding domain"/>
    <property type="match status" value="1"/>
</dbReference>
<dbReference type="KEGG" id="neu:NE0928"/>
<dbReference type="EMBL" id="AL954747">
    <property type="protein sequence ID" value="CAD84839.1"/>
    <property type="molecule type" value="Genomic_DNA"/>
</dbReference>
<proteinExistence type="predicted"/>